<proteinExistence type="predicted"/>
<organism evidence="1 2">
    <name type="scientific">Clonorchis sinensis</name>
    <name type="common">Chinese liver fluke</name>
    <dbReference type="NCBI Taxonomy" id="79923"/>
    <lineage>
        <taxon>Eukaryota</taxon>
        <taxon>Metazoa</taxon>
        <taxon>Spiralia</taxon>
        <taxon>Lophotrochozoa</taxon>
        <taxon>Platyhelminthes</taxon>
        <taxon>Trematoda</taxon>
        <taxon>Digenea</taxon>
        <taxon>Opisthorchiida</taxon>
        <taxon>Opisthorchiata</taxon>
        <taxon>Opisthorchiidae</taxon>
        <taxon>Clonorchis</taxon>
    </lineage>
</organism>
<name>A0A419PK23_CLOSI</name>
<accession>A0A419PK23</accession>
<dbReference type="EMBL" id="NIRI02000005">
    <property type="protein sequence ID" value="KAG5455305.1"/>
    <property type="molecule type" value="Genomic_DNA"/>
</dbReference>
<keyword evidence="2" id="KW-1185">Reference proteome</keyword>
<reference evidence="1 2" key="2">
    <citation type="journal article" date="2021" name="Genomics">
        <title>High-quality reference genome for Clonorchis sinensis.</title>
        <authorList>
            <person name="Young N.D."/>
            <person name="Stroehlein A.J."/>
            <person name="Kinkar L."/>
            <person name="Wang T."/>
            <person name="Sohn W.M."/>
            <person name="Chang B.C.H."/>
            <person name="Kaur P."/>
            <person name="Weisz D."/>
            <person name="Dudchenko O."/>
            <person name="Aiden E.L."/>
            <person name="Korhonen P.K."/>
            <person name="Gasser R.B."/>
        </authorList>
    </citation>
    <scope>NUCLEOTIDE SEQUENCE [LARGE SCALE GENOMIC DNA]</scope>
    <source>
        <strain evidence="1">Cs-k2</strain>
    </source>
</reference>
<protein>
    <submittedName>
        <fullName evidence="1">Uncharacterized protein</fullName>
    </submittedName>
</protein>
<dbReference type="InParanoid" id="A0A419PK23"/>
<evidence type="ECO:0000313" key="2">
    <source>
        <dbReference type="Proteomes" id="UP000286415"/>
    </source>
</evidence>
<sequence>MLVEEGSSSTTVHSSKPNESSVRARNACCPACFRVRTLKAVRQTERRGLKINFEKSEDIDARGADVACKTDPERTESLVLTPGPTGRELLMELGGGKEMYMKGSTSKAVSPSAGTCRDSKQISASEEVVGCAPKFILFNNEYQEQEYTAQYKVTWLLFYPFCHSNTINLPLPALYSTSDVSLVAERSSARTGPFPRMRSLSLLVHGKVAGSASRRSQGLGIRRSCGLYIKGAMHSATKKGASKNETNIPLLNQEVQCKCSSLIGILDAKLELLSSALEDANTKNAAARAKVDKELSSLNGYLVLFIP</sequence>
<gene>
    <name evidence="1" type="ORF">CSKR_105142</name>
</gene>
<evidence type="ECO:0000313" key="1">
    <source>
        <dbReference type="EMBL" id="KAG5455305.1"/>
    </source>
</evidence>
<reference evidence="1 2" key="1">
    <citation type="journal article" date="2018" name="Biotechnol. Adv.">
        <title>Improved genomic resources and new bioinformatic workflow for the carcinogenic parasite Clonorchis sinensis: Biotechnological implications.</title>
        <authorList>
            <person name="Wang D."/>
            <person name="Korhonen P.K."/>
            <person name="Gasser R.B."/>
            <person name="Young N.D."/>
        </authorList>
    </citation>
    <scope>NUCLEOTIDE SEQUENCE [LARGE SCALE GENOMIC DNA]</scope>
    <source>
        <strain evidence="1">Cs-k2</strain>
    </source>
</reference>
<dbReference type="Proteomes" id="UP000286415">
    <property type="component" value="Unassembled WGS sequence"/>
</dbReference>
<comment type="caution">
    <text evidence="1">The sequence shown here is derived from an EMBL/GenBank/DDBJ whole genome shotgun (WGS) entry which is preliminary data.</text>
</comment>
<dbReference type="AlphaFoldDB" id="A0A419PK23"/>